<dbReference type="PANTHER" id="PTHR30093:SF44">
    <property type="entry name" value="TYPE II SECRETION SYSTEM CORE PROTEIN G"/>
    <property type="match status" value="1"/>
</dbReference>
<evidence type="ECO:0000313" key="8">
    <source>
        <dbReference type="EMBL" id="MBB6050772.1"/>
    </source>
</evidence>
<evidence type="ECO:0000256" key="6">
    <source>
        <dbReference type="SAM" id="Phobius"/>
    </source>
</evidence>
<reference evidence="8 9" key="1">
    <citation type="submission" date="2020-08" db="EMBL/GenBank/DDBJ databases">
        <title>Genomic Encyclopedia of Type Strains, Phase IV (KMG-IV): sequencing the most valuable type-strain genomes for metagenomic binning, comparative biology and taxonomic classification.</title>
        <authorList>
            <person name="Goeker M."/>
        </authorList>
    </citation>
    <scope>NUCLEOTIDE SEQUENCE [LARGE SCALE GENOMIC DNA]</scope>
    <source>
        <strain evidence="8 9">DSM 23562</strain>
    </source>
</reference>
<evidence type="ECO:0000256" key="5">
    <source>
        <dbReference type="ARBA" id="ARBA00023136"/>
    </source>
</evidence>
<dbReference type="PROSITE" id="PS00409">
    <property type="entry name" value="PROKAR_NTER_METHYL"/>
    <property type="match status" value="1"/>
</dbReference>
<dbReference type="AlphaFoldDB" id="A0A7W9SQ44"/>
<comment type="subcellular location">
    <subcellularLocation>
        <location evidence="1">Membrane</location>
        <topology evidence="1">Single-pass membrane protein</topology>
    </subcellularLocation>
</comment>
<feature type="transmembrane region" description="Helical" evidence="6">
    <location>
        <begin position="12"/>
        <end position="34"/>
    </location>
</feature>
<evidence type="ECO:0000256" key="3">
    <source>
        <dbReference type="ARBA" id="ARBA00022692"/>
    </source>
</evidence>
<sequence length="260" mass="28269">MKKSSLSQGFTLIELLVVIAIIAILAAILFPVFAQAREKARQTACLSNQKQLGVSFMMYVQDYDETFPPADYNGPGRVNWYSMIEPYIVAGIKTGSPSPGQKLSIYFCPSIDAFGKEDPTWFTRSGNARPIPLRSYGPNSNLMPAGRSATAANPVVVNSLASVGSPGSLIMLAPCGGSIPEVSGRDEVAYASRSIHEQGYMLARRRHMGGEVYTMADGHAKYFKAPDDYTKESLTGACWKSPTQDPKYARCTAWFNALGD</sequence>
<evidence type="ECO:0000259" key="7">
    <source>
        <dbReference type="Pfam" id="PF07596"/>
    </source>
</evidence>
<name>A0A7W9SQ44_ARMRO</name>
<accession>A0A7W9SQ44</accession>
<dbReference type="Pfam" id="PF07963">
    <property type="entry name" value="N_methyl"/>
    <property type="match status" value="1"/>
</dbReference>
<evidence type="ECO:0000256" key="4">
    <source>
        <dbReference type="ARBA" id="ARBA00022989"/>
    </source>
</evidence>
<organism evidence="8 9">
    <name type="scientific">Armatimonas rosea</name>
    <dbReference type="NCBI Taxonomy" id="685828"/>
    <lineage>
        <taxon>Bacteria</taxon>
        <taxon>Bacillati</taxon>
        <taxon>Armatimonadota</taxon>
        <taxon>Armatimonadia</taxon>
        <taxon>Armatimonadales</taxon>
        <taxon>Armatimonadaceae</taxon>
        <taxon>Armatimonas</taxon>
    </lineage>
</organism>
<dbReference type="Pfam" id="PF07596">
    <property type="entry name" value="SBP_bac_10"/>
    <property type="match status" value="1"/>
</dbReference>
<keyword evidence="5 6" id="KW-0472">Membrane</keyword>
<comment type="caution">
    <text evidence="8">The sequence shown here is derived from an EMBL/GenBank/DDBJ whole genome shotgun (WGS) entry which is preliminary data.</text>
</comment>
<keyword evidence="3 6" id="KW-0812">Transmembrane</keyword>
<dbReference type="Gene3D" id="3.30.700.10">
    <property type="entry name" value="Glycoprotein, Type 4 Pilin"/>
    <property type="match status" value="1"/>
</dbReference>
<evidence type="ECO:0000256" key="1">
    <source>
        <dbReference type="ARBA" id="ARBA00004167"/>
    </source>
</evidence>
<dbReference type="EMBL" id="JACHGW010000002">
    <property type="protein sequence ID" value="MBB6050772.1"/>
    <property type="molecule type" value="Genomic_DNA"/>
</dbReference>
<dbReference type="Proteomes" id="UP000520814">
    <property type="component" value="Unassembled WGS sequence"/>
</dbReference>
<dbReference type="PANTHER" id="PTHR30093">
    <property type="entry name" value="GENERAL SECRETION PATHWAY PROTEIN G"/>
    <property type="match status" value="1"/>
</dbReference>
<keyword evidence="9" id="KW-1185">Reference proteome</keyword>
<evidence type="ECO:0000313" key="9">
    <source>
        <dbReference type="Proteomes" id="UP000520814"/>
    </source>
</evidence>
<proteinExistence type="predicted"/>
<gene>
    <name evidence="8" type="ORF">HNQ39_002563</name>
</gene>
<protein>
    <submittedName>
        <fullName evidence="8">Prepilin-type N-terminal cleavage/methylation domain-containing protein</fullName>
    </submittedName>
</protein>
<dbReference type="RefSeq" id="WP_221289975.1">
    <property type="nucleotide sequence ID" value="NZ_JACHGW010000002.1"/>
</dbReference>
<dbReference type="InterPro" id="IPR012902">
    <property type="entry name" value="N_methyl_site"/>
</dbReference>
<dbReference type="InterPro" id="IPR011453">
    <property type="entry name" value="DUF1559"/>
</dbReference>
<evidence type="ECO:0000256" key="2">
    <source>
        <dbReference type="ARBA" id="ARBA00022481"/>
    </source>
</evidence>
<dbReference type="InterPro" id="IPR045584">
    <property type="entry name" value="Pilin-like"/>
</dbReference>
<dbReference type="GO" id="GO:0016020">
    <property type="term" value="C:membrane"/>
    <property type="evidence" value="ECO:0007669"/>
    <property type="project" value="UniProtKB-SubCell"/>
</dbReference>
<feature type="domain" description="DUF1559" evidence="7">
    <location>
        <begin position="35"/>
        <end position="87"/>
    </location>
</feature>
<keyword evidence="2" id="KW-0488">Methylation</keyword>
<dbReference type="SUPFAM" id="SSF54523">
    <property type="entry name" value="Pili subunits"/>
    <property type="match status" value="1"/>
</dbReference>
<dbReference type="NCBIfam" id="TIGR02532">
    <property type="entry name" value="IV_pilin_GFxxxE"/>
    <property type="match status" value="1"/>
</dbReference>
<keyword evidence="4 6" id="KW-1133">Transmembrane helix</keyword>